<dbReference type="Proteomes" id="UP000789366">
    <property type="component" value="Unassembled WGS sequence"/>
</dbReference>
<accession>A0ACA9MKT6</accession>
<comment type="caution">
    <text evidence="1">The sequence shown here is derived from an EMBL/GenBank/DDBJ whole genome shotgun (WGS) entry which is preliminary data.</text>
</comment>
<organism evidence="1 2">
    <name type="scientific">Cetraspora pellucida</name>
    <dbReference type="NCBI Taxonomy" id="1433469"/>
    <lineage>
        <taxon>Eukaryota</taxon>
        <taxon>Fungi</taxon>
        <taxon>Fungi incertae sedis</taxon>
        <taxon>Mucoromycota</taxon>
        <taxon>Glomeromycotina</taxon>
        <taxon>Glomeromycetes</taxon>
        <taxon>Diversisporales</taxon>
        <taxon>Gigasporaceae</taxon>
        <taxon>Cetraspora</taxon>
    </lineage>
</organism>
<dbReference type="EMBL" id="CAJVPW010008974">
    <property type="protein sequence ID" value="CAG8599005.1"/>
    <property type="molecule type" value="Genomic_DNA"/>
</dbReference>
<gene>
    <name evidence="1" type="ORF">SPELUC_LOCUS7035</name>
</gene>
<keyword evidence="2" id="KW-1185">Reference proteome</keyword>
<protein>
    <submittedName>
        <fullName evidence="1">15538_t:CDS:1</fullName>
    </submittedName>
</protein>
<evidence type="ECO:0000313" key="2">
    <source>
        <dbReference type="Proteomes" id="UP000789366"/>
    </source>
</evidence>
<evidence type="ECO:0000313" key="1">
    <source>
        <dbReference type="EMBL" id="CAG8599005.1"/>
    </source>
</evidence>
<name>A0ACA9MKT6_9GLOM</name>
<proteinExistence type="predicted"/>
<reference evidence="1" key="1">
    <citation type="submission" date="2021-06" db="EMBL/GenBank/DDBJ databases">
        <authorList>
            <person name="Kallberg Y."/>
            <person name="Tangrot J."/>
            <person name="Rosling A."/>
        </authorList>
    </citation>
    <scope>NUCLEOTIDE SEQUENCE</scope>
    <source>
        <strain evidence="1">28 12/20/2015</strain>
    </source>
</reference>
<sequence>MIKIFSLNYDLKDQIKKEKEQMLILKNQCEKTVSPRTWNEIRHILKKYVDVFKEKQKFTTK</sequence>
<feature type="non-terminal residue" evidence="1">
    <location>
        <position position="61"/>
    </location>
</feature>